<dbReference type="GO" id="GO:0006637">
    <property type="term" value="P:acyl-CoA metabolic process"/>
    <property type="evidence" value="ECO:0007669"/>
    <property type="project" value="UniProtKB-ARBA"/>
</dbReference>
<dbReference type="PROSITE" id="PS51462">
    <property type="entry name" value="NUDIX"/>
    <property type="match status" value="1"/>
</dbReference>
<dbReference type="GO" id="GO:0010945">
    <property type="term" value="F:coenzyme A diphosphatase activity"/>
    <property type="evidence" value="ECO:0007669"/>
    <property type="project" value="InterPro"/>
</dbReference>
<dbReference type="EMBL" id="JACGWM010000014">
    <property type="protein sequence ID" value="KAL0328885.1"/>
    <property type="molecule type" value="Genomic_DNA"/>
</dbReference>
<reference evidence="8" key="2">
    <citation type="journal article" date="2024" name="Plant">
        <title>Genomic evolution and insights into agronomic trait innovations of Sesamum species.</title>
        <authorList>
            <person name="Miao H."/>
            <person name="Wang L."/>
            <person name="Qu L."/>
            <person name="Liu H."/>
            <person name="Sun Y."/>
            <person name="Le M."/>
            <person name="Wang Q."/>
            <person name="Wei S."/>
            <person name="Zheng Y."/>
            <person name="Lin W."/>
            <person name="Duan Y."/>
            <person name="Cao H."/>
            <person name="Xiong S."/>
            <person name="Wang X."/>
            <person name="Wei L."/>
            <person name="Li C."/>
            <person name="Ma Q."/>
            <person name="Ju M."/>
            <person name="Zhao R."/>
            <person name="Li G."/>
            <person name="Mu C."/>
            <person name="Tian Q."/>
            <person name="Mei H."/>
            <person name="Zhang T."/>
            <person name="Gao T."/>
            <person name="Zhang H."/>
        </authorList>
    </citation>
    <scope>NUCLEOTIDE SEQUENCE</scope>
    <source>
        <strain evidence="8">KEN8</strain>
    </source>
</reference>
<evidence type="ECO:0000256" key="3">
    <source>
        <dbReference type="ARBA" id="ARBA00022723"/>
    </source>
</evidence>
<comment type="cofactor">
    <cofactor evidence="2">
        <name>Mg(2+)</name>
        <dbReference type="ChEBI" id="CHEBI:18420"/>
    </cofactor>
</comment>
<dbReference type="FunFam" id="3.90.79.10:FF:000036">
    <property type="entry name" value="Nudix hydrolase 11"/>
    <property type="match status" value="1"/>
</dbReference>
<dbReference type="Gene3D" id="3.90.79.10">
    <property type="entry name" value="Nucleoside Triphosphate Pyrophosphohydrolase"/>
    <property type="match status" value="1"/>
</dbReference>
<dbReference type="SUPFAM" id="SSF55811">
    <property type="entry name" value="Nudix"/>
    <property type="match status" value="1"/>
</dbReference>
<dbReference type="InterPro" id="IPR015797">
    <property type="entry name" value="NUDIX_hydrolase-like_dom_sf"/>
</dbReference>
<protein>
    <submittedName>
        <fullName evidence="8">Nudix hydrolase 15, mitochondrial</fullName>
    </submittedName>
</protein>
<organism evidence="8">
    <name type="scientific">Sesamum calycinum</name>
    <dbReference type="NCBI Taxonomy" id="2727403"/>
    <lineage>
        <taxon>Eukaryota</taxon>
        <taxon>Viridiplantae</taxon>
        <taxon>Streptophyta</taxon>
        <taxon>Embryophyta</taxon>
        <taxon>Tracheophyta</taxon>
        <taxon>Spermatophyta</taxon>
        <taxon>Magnoliopsida</taxon>
        <taxon>eudicotyledons</taxon>
        <taxon>Gunneridae</taxon>
        <taxon>Pentapetalae</taxon>
        <taxon>asterids</taxon>
        <taxon>lamiids</taxon>
        <taxon>Lamiales</taxon>
        <taxon>Pedaliaceae</taxon>
        <taxon>Sesamum</taxon>
    </lineage>
</organism>
<evidence type="ECO:0000256" key="1">
    <source>
        <dbReference type="ARBA" id="ARBA00001936"/>
    </source>
</evidence>
<dbReference type="InterPro" id="IPR045121">
    <property type="entry name" value="CoAse"/>
</dbReference>
<dbReference type="InterPro" id="IPR000086">
    <property type="entry name" value="NUDIX_hydrolase_dom"/>
</dbReference>
<evidence type="ECO:0000259" key="7">
    <source>
        <dbReference type="PROSITE" id="PS51462"/>
    </source>
</evidence>
<evidence type="ECO:0000256" key="2">
    <source>
        <dbReference type="ARBA" id="ARBA00001946"/>
    </source>
</evidence>
<dbReference type="GO" id="GO:0015938">
    <property type="term" value="P:coenzyme A catabolic process"/>
    <property type="evidence" value="ECO:0007669"/>
    <property type="project" value="TreeGrafter"/>
</dbReference>
<keyword evidence="5" id="KW-0460">Magnesium</keyword>
<comment type="caution">
    <text evidence="8">The sequence shown here is derived from an EMBL/GenBank/DDBJ whole genome shotgun (WGS) entry which is preliminary data.</text>
</comment>
<dbReference type="AlphaFoldDB" id="A0AAW2ME52"/>
<evidence type="ECO:0000256" key="4">
    <source>
        <dbReference type="ARBA" id="ARBA00022801"/>
    </source>
</evidence>
<evidence type="ECO:0000256" key="6">
    <source>
        <dbReference type="ARBA" id="ARBA00023211"/>
    </source>
</evidence>
<feature type="domain" description="Nudix hydrolase" evidence="7">
    <location>
        <begin position="57"/>
        <end position="220"/>
    </location>
</feature>
<reference evidence="8" key="1">
    <citation type="submission" date="2020-06" db="EMBL/GenBank/DDBJ databases">
        <authorList>
            <person name="Li T."/>
            <person name="Hu X."/>
            <person name="Zhang T."/>
            <person name="Song X."/>
            <person name="Zhang H."/>
            <person name="Dai N."/>
            <person name="Sheng W."/>
            <person name="Hou X."/>
            <person name="Wei L."/>
        </authorList>
    </citation>
    <scope>NUCLEOTIDE SEQUENCE</scope>
    <source>
        <strain evidence="8">KEN8</strain>
        <tissue evidence="8">Leaf</tissue>
    </source>
</reference>
<sequence length="262" mass="29432">MNSYSFGRSETLVKFAQRLRLADQHNNFDVLDDSSKVKDSRIQDSDAELIPLVGLKPSRAAVLICLFEDERGHLRVILTKRSSAMSSHSGEVALPGGKWEESDANDVDTALREAQEEIGLDPSIVEVVTVLDPFHTKRNITVAPVIGIIWDKRAFNPVPNAAEVESIFDAPLEIFSSKIYSCVQDENRRQEEREWMGYKYLLHFFDHQDENKSYVIWALTAGILIKAASVVYQQPLLLKSVGLHSGTEVAIEDMYTLLLPSV</sequence>
<keyword evidence="3" id="KW-0479">Metal-binding</keyword>
<dbReference type="PANTHER" id="PTHR12992">
    <property type="entry name" value="NUDIX HYDROLASE"/>
    <property type="match status" value="1"/>
</dbReference>
<keyword evidence="4 8" id="KW-0378">Hydrolase</keyword>
<keyword evidence="6" id="KW-0464">Manganese</keyword>
<dbReference type="GO" id="GO:0005737">
    <property type="term" value="C:cytoplasm"/>
    <property type="evidence" value="ECO:0007669"/>
    <property type="project" value="UniProtKB-ARBA"/>
</dbReference>
<name>A0AAW2ME52_9LAMI</name>
<accession>A0AAW2ME52</accession>
<gene>
    <name evidence="8" type="ORF">Scaly_2321100</name>
</gene>
<dbReference type="GO" id="GO:0046872">
    <property type="term" value="F:metal ion binding"/>
    <property type="evidence" value="ECO:0007669"/>
    <property type="project" value="UniProtKB-KW"/>
</dbReference>
<evidence type="ECO:0000256" key="5">
    <source>
        <dbReference type="ARBA" id="ARBA00022842"/>
    </source>
</evidence>
<dbReference type="GO" id="GO:0015937">
    <property type="term" value="P:coenzyme A biosynthetic process"/>
    <property type="evidence" value="ECO:0007669"/>
    <property type="project" value="UniProtKB-ARBA"/>
</dbReference>
<dbReference type="PANTHER" id="PTHR12992:SF41">
    <property type="entry name" value="NUDIX HYDROLASE 11"/>
    <property type="match status" value="1"/>
</dbReference>
<dbReference type="CDD" id="cd03426">
    <property type="entry name" value="NUDIX_CoAse_Nudt7"/>
    <property type="match status" value="1"/>
</dbReference>
<dbReference type="GO" id="GO:0008893">
    <property type="term" value="F:guanosine-3',5'-bis(diphosphate) 3'-diphosphatase activity"/>
    <property type="evidence" value="ECO:0007669"/>
    <property type="project" value="UniProtKB-ARBA"/>
</dbReference>
<evidence type="ECO:0000313" key="8">
    <source>
        <dbReference type="EMBL" id="KAL0328885.1"/>
    </source>
</evidence>
<comment type="cofactor">
    <cofactor evidence="1">
        <name>Mn(2+)</name>
        <dbReference type="ChEBI" id="CHEBI:29035"/>
    </cofactor>
</comment>
<proteinExistence type="predicted"/>
<dbReference type="Pfam" id="PF00293">
    <property type="entry name" value="NUDIX"/>
    <property type="match status" value="1"/>
</dbReference>